<evidence type="ECO:0000313" key="1">
    <source>
        <dbReference type="EMBL" id="GAA2579339.1"/>
    </source>
</evidence>
<comment type="caution">
    <text evidence="1">The sequence shown here is derived from an EMBL/GenBank/DDBJ whole genome shotgun (WGS) entry which is preliminary data.</text>
</comment>
<sequence length="148" mass="16684">MSRNVRRMSCTPEDVFAVMADGWLYPSWVVGASRMRSVDERWPAEGSLLHHSFGVWPLLIDDSTEVREYDAPRRIVLRARGWPMGEARVLIEVRPSDDGCVVRITEDAVAGPGAWIPRWIMDMPLHLRNAESLQRLAFLAEGRAAKGG</sequence>
<organism evidence="1 2">
    <name type="scientific">Microbacterium binotii</name>
    <dbReference type="NCBI Taxonomy" id="462710"/>
    <lineage>
        <taxon>Bacteria</taxon>
        <taxon>Bacillati</taxon>
        <taxon>Actinomycetota</taxon>
        <taxon>Actinomycetes</taxon>
        <taxon>Micrococcales</taxon>
        <taxon>Microbacteriaceae</taxon>
        <taxon>Microbacterium</taxon>
    </lineage>
</organism>
<dbReference type="CDD" id="cd07812">
    <property type="entry name" value="SRPBCC"/>
    <property type="match status" value="1"/>
</dbReference>
<dbReference type="EMBL" id="BAAARI010000012">
    <property type="protein sequence ID" value="GAA2579339.1"/>
    <property type="molecule type" value="Genomic_DNA"/>
</dbReference>
<proteinExistence type="predicted"/>
<dbReference type="InterPro" id="IPR023393">
    <property type="entry name" value="START-like_dom_sf"/>
</dbReference>
<gene>
    <name evidence="1" type="ORF">GCM10009862_18210</name>
</gene>
<name>A0ABN3PHB3_9MICO</name>
<dbReference type="Pfam" id="PF10604">
    <property type="entry name" value="Polyketide_cyc2"/>
    <property type="match status" value="1"/>
</dbReference>
<reference evidence="1 2" key="1">
    <citation type="journal article" date="2019" name="Int. J. Syst. Evol. Microbiol.">
        <title>The Global Catalogue of Microorganisms (GCM) 10K type strain sequencing project: providing services to taxonomists for standard genome sequencing and annotation.</title>
        <authorList>
            <consortium name="The Broad Institute Genomics Platform"/>
            <consortium name="The Broad Institute Genome Sequencing Center for Infectious Disease"/>
            <person name="Wu L."/>
            <person name="Ma J."/>
        </authorList>
    </citation>
    <scope>NUCLEOTIDE SEQUENCE [LARGE SCALE GENOMIC DNA]</scope>
    <source>
        <strain evidence="1 2">JCM 16365</strain>
    </source>
</reference>
<keyword evidence="2" id="KW-1185">Reference proteome</keyword>
<evidence type="ECO:0000313" key="2">
    <source>
        <dbReference type="Proteomes" id="UP001500274"/>
    </source>
</evidence>
<accession>A0ABN3PHB3</accession>
<protein>
    <submittedName>
        <fullName evidence="1">SRPBCC family protein</fullName>
    </submittedName>
</protein>
<dbReference type="SUPFAM" id="SSF55961">
    <property type="entry name" value="Bet v1-like"/>
    <property type="match status" value="1"/>
</dbReference>
<dbReference type="Proteomes" id="UP001500274">
    <property type="component" value="Unassembled WGS sequence"/>
</dbReference>
<dbReference type="InterPro" id="IPR019587">
    <property type="entry name" value="Polyketide_cyclase/dehydratase"/>
</dbReference>
<dbReference type="RefSeq" id="WP_344228824.1">
    <property type="nucleotide sequence ID" value="NZ_BAAARI010000012.1"/>
</dbReference>
<dbReference type="Gene3D" id="3.30.530.20">
    <property type="match status" value="1"/>
</dbReference>